<accession>A0A4R2R407</accession>
<feature type="compositionally biased region" description="Basic and acidic residues" evidence="1">
    <location>
        <begin position="594"/>
        <end position="604"/>
    </location>
</feature>
<dbReference type="Pfam" id="PF12229">
    <property type="entry name" value="PG_binding_4"/>
    <property type="match status" value="1"/>
</dbReference>
<protein>
    <submittedName>
        <fullName evidence="4">Vancomycin resistance protein YoaR</fullName>
    </submittedName>
</protein>
<feature type="transmembrane region" description="Helical" evidence="2">
    <location>
        <begin position="103"/>
        <end position="120"/>
    </location>
</feature>
<evidence type="ECO:0000259" key="3">
    <source>
        <dbReference type="Pfam" id="PF12229"/>
    </source>
</evidence>
<feature type="compositionally biased region" description="Low complexity" evidence="1">
    <location>
        <begin position="51"/>
        <end position="64"/>
    </location>
</feature>
<keyword evidence="2" id="KW-1133">Transmembrane helix</keyword>
<dbReference type="OrthoDB" id="9813301at2"/>
<gene>
    <name evidence="4" type="ORF">EV191_1011257</name>
</gene>
<evidence type="ECO:0000256" key="2">
    <source>
        <dbReference type="SAM" id="Phobius"/>
    </source>
</evidence>
<dbReference type="PANTHER" id="PTHR35788">
    <property type="entry name" value="EXPORTED PROTEIN-RELATED"/>
    <property type="match status" value="1"/>
</dbReference>
<keyword evidence="2" id="KW-0472">Membrane</keyword>
<proteinExistence type="predicted"/>
<keyword evidence="5" id="KW-1185">Reference proteome</keyword>
<dbReference type="Pfam" id="PF04294">
    <property type="entry name" value="VanW"/>
    <property type="match status" value="1"/>
</dbReference>
<dbReference type="Proteomes" id="UP000294911">
    <property type="component" value="Unassembled WGS sequence"/>
</dbReference>
<feature type="region of interest" description="Disordered" evidence="1">
    <location>
        <begin position="1"/>
        <end position="99"/>
    </location>
</feature>
<evidence type="ECO:0000256" key="1">
    <source>
        <dbReference type="SAM" id="MobiDB-lite"/>
    </source>
</evidence>
<dbReference type="RefSeq" id="WP_132875794.1">
    <property type="nucleotide sequence ID" value="NZ_SLXQ01000001.1"/>
</dbReference>
<feature type="compositionally biased region" description="Basic and acidic residues" evidence="1">
    <location>
        <begin position="1"/>
        <end position="16"/>
    </location>
</feature>
<keyword evidence="2" id="KW-0812">Transmembrane</keyword>
<dbReference type="AlphaFoldDB" id="A0A4R2R407"/>
<sequence>MTLRGEADWPESHSEQTDVLPAVPGGPTQGSPQGGPAQGGSRQGDLADGDYPTAAYPTAAYPTAGYQDHAEHGPPGGDNTTVIHPLEDEPENGGDGRSRRKRLLVGVGAAVGVLAALYGIDMAVNAGDVPRGVVVAGVSVGGMDHDAAADKLRSELGERMNTPIQISGGDVRTELEPSAAGLDLDWDKTLDQAGSQPWNPITRVTSFFTHRDVGIVSNADPAAVDEAVAGLQQEIDRKPTEGTIKFEGTEDGQSARPVAVAPKQGQQLHVEEAKNLLVAKWLDDERVRLPVDTTPVKTTEEGVQKTLEEDVKPAVSSAVQMRGEGTDVPLHPAAIAAAMEFKPAEEGGGLDVKVNQEKIKENLAPQLADTEEEGKDAEIVFAGGKPTVEPSKDGRVIDWKASLKPLDKVLAASDSREIELTYKDEKPKVTTEQAEKLGIKEVIGEFSTGDFASDSGQNIKRVAEQVNGAIVQPGETFSLNGHTGPRGLGQGYVEAGIIEDGAPGRAVGGGISQFATTLYNASYFAGMKDVEHKEHSYYISRYPEAREATVYQGEGGASLIDLKFENTASTGVAIQTEWTSSSITVKLWGTKKYDVSSDTGERSGKVPPPTKRVSEDECQPSAGSPGFTATDTRTLRAVGSGEVVDQQTRTVKYNPQPKIVCD</sequence>
<reference evidence="4 5" key="1">
    <citation type="submission" date="2019-03" db="EMBL/GenBank/DDBJ databases">
        <title>Genomic Encyclopedia of Type Strains, Phase IV (KMG-IV): sequencing the most valuable type-strain genomes for metagenomic binning, comparative biology and taxonomic classification.</title>
        <authorList>
            <person name="Goeker M."/>
        </authorList>
    </citation>
    <scope>NUCLEOTIDE SEQUENCE [LARGE SCALE GENOMIC DNA]</scope>
    <source>
        <strain evidence="4 5">DSM 45765</strain>
    </source>
</reference>
<dbReference type="InterPro" id="IPR007391">
    <property type="entry name" value="Vancomycin_resist_VanW"/>
</dbReference>
<dbReference type="InterPro" id="IPR052913">
    <property type="entry name" value="Glycopeptide_resist_protein"/>
</dbReference>
<feature type="region of interest" description="Disordered" evidence="1">
    <location>
        <begin position="594"/>
        <end position="662"/>
    </location>
</feature>
<name>A0A4R2R407_9PSEU</name>
<dbReference type="InterPro" id="IPR022029">
    <property type="entry name" value="YoaR-like_PG-bd"/>
</dbReference>
<comment type="caution">
    <text evidence="4">The sequence shown here is derived from an EMBL/GenBank/DDBJ whole genome shotgun (WGS) entry which is preliminary data.</text>
</comment>
<evidence type="ECO:0000313" key="4">
    <source>
        <dbReference type="EMBL" id="TCP57303.1"/>
    </source>
</evidence>
<dbReference type="EMBL" id="SLXQ01000001">
    <property type="protein sequence ID" value="TCP57303.1"/>
    <property type="molecule type" value="Genomic_DNA"/>
</dbReference>
<dbReference type="PANTHER" id="PTHR35788:SF1">
    <property type="entry name" value="EXPORTED PROTEIN"/>
    <property type="match status" value="1"/>
</dbReference>
<evidence type="ECO:0000313" key="5">
    <source>
        <dbReference type="Proteomes" id="UP000294911"/>
    </source>
</evidence>
<organism evidence="4 5">
    <name type="scientific">Tamaricihabitans halophyticus</name>
    <dbReference type="NCBI Taxonomy" id="1262583"/>
    <lineage>
        <taxon>Bacteria</taxon>
        <taxon>Bacillati</taxon>
        <taxon>Actinomycetota</taxon>
        <taxon>Actinomycetes</taxon>
        <taxon>Pseudonocardiales</taxon>
        <taxon>Pseudonocardiaceae</taxon>
        <taxon>Tamaricihabitans</taxon>
    </lineage>
</organism>
<feature type="domain" description="YoaR-like putative peptidoglycan binding" evidence="3">
    <location>
        <begin position="310"/>
        <end position="418"/>
    </location>
</feature>
<feature type="compositionally biased region" description="Gly residues" evidence="1">
    <location>
        <begin position="32"/>
        <end position="42"/>
    </location>
</feature>